<evidence type="ECO:0000256" key="1">
    <source>
        <dbReference type="SAM" id="MobiDB-lite"/>
    </source>
</evidence>
<gene>
    <name evidence="2" type="ORF">GOODEAATRI_002455</name>
</gene>
<dbReference type="Proteomes" id="UP001476798">
    <property type="component" value="Unassembled WGS sequence"/>
</dbReference>
<feature type="region of interest" description="Disordered" evidence="1">
    <location>
        <begin position="55"/>
        <end position="82"/>
    </location>
</feature>
<accession>A0ABV0PAT5</accession>
<comment type="caution">
    <text evidence="2">The sequence shown here is derived from an EMBL/GenBank/DDBJ whole genome shotgun (WGS) entry which is preliminary data.</text>
</comment>
<keyword evidence="3" id="KW-1185">Reference proteome</keyword>
<organism evidence="2 3">
    <name type="scientific">Goodea atripinnis</name>
    <dbReference type="NCBI Taxonomy" id="208336"/>
    <lineage>
        <taxon>Eukaryota</taxon>
        <taxon>Metazoa</taxon>
        <taxon>Chordata</taxon>
        <taxon>Craniata</taxon>
        <taxon>Vertebrata</taxon>
        <taxon>Euteleostomi</taxon>
        <taxon>Actinopterygii</taxon>
        <taxon>Neopterygii</taxon>
        <taxon>Teleostei</taxon>
        <taxon>Neoteleostei</taxon>
        <taxon>Acanthomorphata</taxon>
        <taxon>Ovalentaria</taxon>
        <taxon>Atherinomorphae</taxon>
        <taxon>Cyprinodontiformes</taxon>
        <taxon>Goodeidae</taxon>
        <taxon>Goodea</taxon>
    </lineage>
</organism>
<protein>
    <submittedName>
        <fullName evidence="2">Uncharacterized protein</fullName>
    </submittedName>
</protein>
<evidence type="ECO:0000313" key="3">
    <source>
        <dbReference type="Proteomes" id="UP001476798"/>
    </source>
</evidence>
<dbReference type="EMBL" id="JAHRIO010070053">
    <property type="protein sequence ID" value="MEQ2180566.1"/>
    <property type="molecule type" value="Genomic_DNA"/>
</dbReference>
<reference evidence="2 3" key="1">
    <citation type="submission" date="2021-06" db="EMBL/GenBank/DDBJ databases">
        <authorList>
            <person name="Palmer J.M."/>
        </authorList>
    </citation>
    <scope>NUCLEOTIDE SEQUENCE [LARGE SCALE GENOMIC DNA]</scope>
    <source>
        <strain evidence="2 3">GA_2019</strain>
        <tissue evidence="2">Muscle</tissue>
    </source>
</reference>
<name>A0ABV0PAT5_9TELE</name>
<evidence type="ECO:0000313" key="2">
    <source>
        <dbReference type="EMBL" id="MEQ2180566.1"/>
    </source>
</evidence>
<proteinExistence type="predicted"/>
<sequence length="94" mass="10225">MVTCLSVRNSVSQTRSNAYMRDEHACHLVPADYSTSHESEGTAGVGIRQAAGGCSPSLQTPSAQGHRPRHINNKSESSWSSVFPPTRLHQSFML</sequence>